<protein>
    <submittedName>
        <fullName evidence="3">OPA1</fullName>
        <ecNumber evidence="3">3.6.5.5</ecNumber>
    </submittedName>
</protein>
<evidence type="ECO:0000256" key="2">
    <source>
        <dbReference type="SAM" id="MobiDB-lite"/>
    </source>
</evidence>
<evidence type="ECO:0000313" key="4">
    <source>
        <dbReference type="Proteomes" id="UP000675881"/>
    </source>
</evidence>
<gene>
    <name evidence="3" type="ORF">LSAA_15193</name>
</gene>
<dbReference type="Proteomes" id="UP000675881">
    <property type="component" value="Chromosome 9"/>
</dbReference>
<name>A0A7R8HDU5_LEPSM</name>
<feature type="coiled-coil region" evidence="1">
    <location>
        <begin position="104"/>
        <end position="142"/>
    </location>
</feature>
<reference evidence="3" key="1">
    <citation type="submission" date="2021-02" db="EMBL/GenBank/DDBJ databases">
        <authorList>
            <person name="Bekaert M."/>
        </authorList>
    </citation>
    <scope>NUCLEOTIDE SEQUENCE</scope>
    <source>
        <strain evidence="3">IoA-00</strain>
    </source>
</reference>
<dbReference type="EC" id="3.6.5.5" evidence="3"/>
<organism evidence="3 4">
    <name type="scientific">Lepeophtheirus salmonis</name>
    <name type="common">Salmon louse</name>
    <name type="synonym">Caligus salmonis</name>
    <dbReference type="NCBI Taxonomy" id="72036"/>
    <lineage>
        <taxon>Eukaryota</taxon>
        <taxon>Metazoa</taxon>
        <taxon>Ecdysozoa</taxon>
        <taxon>Arthropoda</taxon>
        <taxon>Crustacea</taxon>
        <taxon>Multicrustacea</taxon>
        <taxon>Hexanauplia</taxon>
        <taxon>Copepoda</taxon>
        <taxon>Siphonostomatoida</taxon>
        <taxon>Caligidae</taxon>
        <taxon>Lepeophtheirus</taxon>
    </lineage>
</organism>
<accession>A0A7R8HDU5</accession>
<keyword evidence="3" id="KW-0378">Hydrolase</keyword>
<sequence length="165" mass="18806">MATVGGGISLKYRYEEWKSNLPDIKWIESLAEAANGIDKRHRLDHAIQQKRISQSTGGTFHSSQESSSSPSMELNKLNLHIMGGSKIRNNDNDTGEDTLNSQRYRDMIDKLNGARDELVKTQARYQKKLEIIEKENAELKKQLLLGLAKNTSQKTLEKVINRYVF</sequence>
<dbReference type="OrthoDB" id="415706at2759"/>
<dbReference type="GO" id="GO:0016787">
    <property type="term" value="F:hydrolase activity"/>
    <property type="evidence" value="ECO:0007669"/>
    <property type="project" value="UniProtKB-KW"/>
</dbReference>
<feature type="region of interest" description="Disordered" evidence="2">
    <location>
        <begin position="50"/>
        <end position="72"/>
    </location>
</feature>
<evidence type="ECO:0000256" key="1">
    <source>
        <dbReference type="SAM" id="Coils"/>
    </source>
</evidence>
<evidence type="ECO:0000313" key="3">
    <source>
        <dbReference type="EMBL" id="CAF3033470.1"/>
    </source>
</evidence>
<dbReference type="EMBL" id="HG994588">
    <property type="protein sequence ID" value="CAF3033470.1"/>
    <property type="molecule type" value="Genomic_DNA"/>
</dbReference>
<proteinExistence type="predicted"/>
<keyword evidence="1" id="KW-0175">Coiled coil</keyword>
<feature type="compositionally biased region" description="Low complexity" evidence="2">
    <location>
        <begin position="62"/>
        <end position="71"/>
    </location>
</feature>
<dbReference type="AlphaFoldDB" id="A0A7R8HDU5"/>
<keyword evidence="4" id="KW-1185">Reference proteome</keyword>
<feature type="compositionally biased region" description="Polar residues" evidence="2">
    <location>
        <begin position="50"/>
        <end position="61"/>
    </location>
</feature>